<dbReference type="RefSeq" id="WP_185300808.1">
    <property type="nucleotide sequence ID" value="NZ_CP045702.1"/>
</dbReference>
<evidence type="ECO:0000259" key="13">
    <source>
        <dbReference type="Pfam" id="PF00723"/>
    </source>
</evidence>
<dbReference type="Pfam" id="PF00723">
    <property type="entry name" value="Glyco_hydro_15"/>
    <property type="match status" value="1"/>
</dbReference>
<evidence type="ECO:0000313" key="15">
    <source>
        <dbReference type="EMBL" id="QNE77330.1"/>
    </source>
</evidence>
<protein>
    <recommendedName>
        <fullName evidence="4">Trehalase</fullName>
        <ecNumber evidence="3">3.2.1.28</ecNumber>
    </recommendedName>
    <alternativeName>
        <fullName evidence="8">Alpha,alpha-trehalase</fullName>
    </alternativeName>
    <alternativeName>
        <fullName evidence="9">Alpha,alpha-trehalose glucohydrolase</fullName>
    </alternativeName>
</protein>
<comment type="similarity">
    <text evidence="2">Belongs to the glycosyl hydrolase 15 family.</text>
</comment>
<dbReference type="EC" id="3.2.1.28" evidence="3"/>
<reference evidence="16" key="1">
    <citation type="submission" date="2019-10" db="EMBL/GenBank/DDBJ databases">
        <title>Antimicrobial potential of Antarctic Bacteria.</title>
        <authorList>
            <person name="Benaud N."/>
            <person name="Edwards R.J."/>
            <person name="Ferrari B.C."/>
        </authorList>
    </citation>
    <scope>NUCLEOTIDE SEQUENCE [LARGE SCALE GENOMIC DNA]</scope>
    <source>
        <strain evidence="16">NBSH44</strain>
    </source>
</reference>
<feature type="region of interest" description="Disordered" evidence="12">
    <location>
        <begin position="605"/>
        <end position="633"/>
    </location>
</feature>
<keyword evidence="6" id="KW-0119">Carbohydrate metabolism</keyword>
<evidence type="ECO:0000256" key="8">
    <source>
        <dbReference type="ARBA" id="ARBA00030473"/>
    </source>
</evidence>
<dbReference type="GO" id="GO:0004555">
    <property type="term" value="F:alpha,alpha-trehalase activity"/>
    <property type="evidence" value="ECO:0007669"/>
    <property type="project" value="UniProtKB-EC"/>
</dbReference>
<evidence type="ECO:0000259" key="14">
    <source>
        <dbReference type="Pfam" id="PF19291"/>
    </source>
</evidence>
<dbReference type="KEGG" id="sfiy:F0344_24465"/>
<evidence type="ECO:0000256" key="9">
    <source>
        <dbReference type="ARBA" id="ARBA00031637"/>
    </source>
</evidence>
<evidence type="ECO:0000256" key="10">
    <source>
        <dbReference type="ARBA" id="ARBA00053030"/>
    </source>
</evidence>
<evidence type="ECO:0000313" key="16">
    <source>
        <dbReference type="Proteomes" id="UP000515307"/>
    </source>
</evidence>
<keyword evidence="5 15" id="KW-0378">Hydrolase</keyword>
<dbReference type="FunFam" id="1.50.10.10:FF:000005">
    <property type="entry name" value="Glycosyl hydrolase, glucoamylase"/>
    <property type="match status" value="1"/>
</dbReference>
<evidence type="ECO:0000256" key="3">
    <source>
        <dbReference type="ARBA" id="ARBA00012757"/>
    </source>
</evidence>
<dbReference type="GO" id="GO:0005993">
    <property type="term" value="P:trehalose catabolic process"/>
    <property type="evidence" value="ECO:0007669"/>
    <property type="project" value="UniProtKB-ARBA"/>
</dbReference>
<dbReference type="PANTHER" id="PTHR31616:SF0">
    <property type="entry name" value="GLUCAN 1,4-ALPHA-GLUCOSIDASE"/>
    <property type="match status" value="1"/>
</dbReference>
<comment type="cofactor">
    <cofactor evidence="10">
        <name>phosphate</name>
        <dbReference type="ChEBI" id="CHEBI:43474"/>
    </cofactor>
</comment>
<dbReference type="InterPro" id="IPR011613">
    <property type="entry name" value="GH15-like"/>
</dbReference>
<keyword evidence="16" id="KW-1185">Reference proteome</keyword>
<dbReference type="AlphaFoldDB" id="A0A7G7BPR5"/>
<evidence type="ECO:0000256" key="1">
    <source>
        <dbReference type="ARBA" id="ARBA00001576"/>
    </source>
</evidence>
<comment type="pathway">
    <text evidence="11">Glycan degradation; trehalose degradation; D-glucose from alpha,alpha-trehalose: step 1/1.</text>
</comment>
<proteinExistence type="inferred from homology"/>
<dbReference type="Pfam" id="PF19291">
    <property type="entry name" value="TREH_N"/>
    <property type="match status" value="1"/>
</dbReference>
<evidence type="ECO:0000256" key="4">
    <source>
        <dbReference type="ARBA" id="ARBA00019905"/>
    </source>
</evidence>
<comment type="catalytic activity">
    <reaction evidence="1">
        <text>alpha,alpha-trehalose + H2O = alpha-D-glucose + beta-D-glucose</text>
        <dbReference type="Rhea" id="RHEA:32675"/>
        <dbReference type="ChEBI" id="CHEBI:15377"/>
        <dbReference type="ChEBI" id="CHEBI:15903"/>
        <dbReference type="ChEBI" id="CHEBI:16551"/>
        <dbReference type="ChEBI" id="CHEBI:17925"/>
        <dbReference type="EC" id="3.2.1.28"/>
    </reaction>
</comment>
<evidence type="ECO:0000256" key="11">
    <source>
        <dbReference type="ARBA" id="ARBA00060615"/>
    </source>
</evidence>
<evidence type="ECO:0000256" key="6">
    <source>
        <dbReference type="ARBA" id="ARBA00023277"/>
    </source>
</evidence>
<dbReference type="SUPFAM" id="SSF48208">
    <property type="entry name" value="Six-hairpin glycosidases"/>
    <property type="match status" value="1"/>
</dbReference>
<dbReference type="InterPro" id="IPR012341">
    <property type="entry name" value="6hp_glycosidase-like_sf"/>
</dbReference>
<feature type="compositionally biased region" description="Polar residues" evidence="12">
    <location>
        <begin position="619"/>
        <end position="633"/>
    </location>
</feature>
<dbReference type="PANTHER" id="PTHR31616">
    <property type="entry name" value="TREHALASE"/>
    <property type="match status" value="1"/>
</dbReference>
<feature type="domain" description="Trehalase-like N-terminal" evidence="14">
    <location>
        <begin position="5"/>
        <end position="167"/>
    </location>
</feature>
<evidence type="ECO:0000256" key="12">
    <source>
        <dbReference type="SAM" id="MobiDB-lite"/>
    </source>
</evidence>
<evidence type="ECO:0000256" key="5">
    <source>
        <dbReference type="ARBA" id="ARBA00022801"/>
    </source>
</evidence>
<organism evidence="15 16">
    <name type="scientific">Streptomyces finlayi</name>
    <dbReference type="NCBI Taxonomy" id="67296"/>
    <lineage>
        <taxon>Bacteria</taxon>
        <taxon>Bacillati</taxon>
        <taxon>Actinomycetota</taxon>
        <taxon>Actinomycetes</taxon>
        <taxon>Kitasatosporales</taxon>
        <taxon>Streptomycetaceae</taxon>
        <taxon>Streptomyces</taxon>
    </lineage>
</organism>
<sequence length="633" mass="69223">MTRLPRIEQYGLIGDMQTSAHVCDDGSIDWLCLPRFDSPAVFSSLLGTQKHGSWQIAPAPPRGRSDAGAVSERRYLSDSLVLESLWRTPSGSVRVLDFMPPRDGAPQVIRIVEGVSGEVPMLSALRPRPGYGSVSPWIHEVGGRMIAEAGADALWLDTGIQQVEKDGVIVSAFDLAAGQSVAFVLSWCPSHAAAPEVPDPEAALAETLAFWQDWTQEGTYDGPYREAVVGSSIALKAMTYAPSGAIVAAPTTSLPEEIGGGRNWDYRFTWLRDSADALAALLGTGYRQEAHAWRRWLLRAVAGDPENLQIMYGITGERDLRERELPWLPGYEESAPVRVGNGAAGQLQLDVYGELIETLYLAHQSGVAHCADTAVLHQRLVEHLGQRWQEPDEGIWEIRGARRHFVHSKVMAWVAIDRTIRLAKAGALALDPGPLVELRETIHREVCTEGFDPERNTFTQSYGSQELDAATLLIPRVGFLPPDDPRVIGTVDAVRRELSTSDGLVRRYPTIGNHAGVDGLRGDEGTFVLCSFWLVDALALTGRLDEAHALFERLLALRNDLGLLAEEYDPIQQRQLGNFPQAFSHMGLIKSALLLQQLATQPSSHRGAVAVPAPRSPSLGPQQNRKALTSQHA</sequence>
<name>A0A7G7BPR5_9ACTN</name>
<dbReference type="Proteomes" id="UP000515307">
    <property type="component" value="Chromosome"/>
</dbReference>
<keyword evidence="7" id="KW-0326">Glycosidase</keyword>
<evidence type="ECO:0000256" key="7">
    <source>
        <dbReference type="ARBA" id="ARBA00023295"/>
    </source>
</evidence>
<dbReference type="Gene3D" id="1.50.10.10">
    <property type="match status" value="1"/>
</dbReference>
<accession>A0A7G7BPR5</accession>
<dbReference type="InterPro" id="IPR045582">
    <property type="entry name" value="Trehalase-like_N"/>
</dbReference>
<feature type="domain" description="GH15-like" evidence="13">
    <location>
        <begin position="222"/>
        <end position="592"/>
    </location>
</feature>
<dbReference type="InterPro" id="IPR008928">
    <property type="entry name" value="6-hairpin_glycosidase_sf"/>
</dbReference>
<evidence type="ECO:0000256" key="2">
    <source>
        <dbReference type="ARBA" id="ARBA00006188"/>
    </source>
</evidence>
<dbReference type="EMBL" id="CP045702">
    <property type="protein sequence ID" value="QNE77330.1"/>
    <property type="molecule type" value="Genomic_DNA"/>
</dbReference>
<gene>
    <name evidence="15" type="ORF">F0344_24465</name>
</gene>